<dbReference type="NCBIfam" id="TIGR00199">
    <property type="entry name" value="PncC_domain"/>
    <property type="match status" value="1"/>
</dbReference>
<accession>A0A418YDD7</accession>
<dbReference type="Pfam" id="PF00994">
    <property type="entry name" value="MoCF_biosynth"/>
    <property type="match status" value="1"/>
</dbReference>
<dbReference type="InterPro" id="IPR008135">
    <property type="entry name" value="Competence-induced_CinA"/>
</dbReference>
<dbReference type="InterPro" id="IPR050101">
    <property type="entry name" value="CinA"/>
</dbReference>
<proteinExistence type="inferred from homology"/>
<dbReference type="Proteomes" id="UP000283255">
    <property type="component" value="Unassembled WGS sequence"/>
</dbReference>
<dbReference type="SUPFAM" id="SSF142433">
    <property type="entry name" value="CinA-like"/>
    <property type="match status" value="1"/>
</dbReference>
<evidence type="ECO:0000313" key="3">
    <source>
        <dbReference type="EMBL" id="RJG42540.1"/>
    </source>
</evidence>
<dbReference type="NCBIfam" id="TIGR00200">
    <property type="entry name" value="cinA_nterm"/>
    <property type="match status" value="1"/>
</dbReference>
<dbReference type="PANTHER" id="PTHR13939">
    <property type="entry name" value="NICOTINAMIDE-NUCLEOTIDE AMIDOHYDROLASE PNCC"/>
    <property type="match status" value="1"/>
</dbReference>
<dbReference type="SUPFAM" id="SSF53218">
    <property type="entry name" value="Molybdenum cofactor biosynthesis proteins"/>
    <property type="match status" value="1"/>
</dbReference>
<dbReference type="InterPro" id="IPR036425">
    <property type="entry name" value="MoaB/Mog-like_dom_sf"/>
</dbReference>
<evidence type="ECO:0000256" key="1">
    <source>
        <dbReference type="HAMAP-Rule" id="MF_00226"/>
    </source>
</evidence>
<evidence type="ECO:0000259" key="2">
    <source>
        <dbReference type="SMART" id="SM00852"/>
    </source>
</evidence>
<dbReference type="PANTHER" id="PTHR13939:SF0">
    <property type="entry name" value="NMN AMIDOHYDROLASE-LIKE PROTEIN YFAY"/>
    <property type="match status" value="1"/>
</dbReference>
<dbReference type="PIRSF" id="PIRSF006728">
    <property type="entry name" value="CinA"/>
    <property type="match status" value="1"/>
</dbReference>
<sequence length="426" mass="46215">MKIEIISTGDEIVTGQILDTNAHWLCQFLFQQGLQVTRLNTVADNLDDLVTLFTEASQRADLVFVNGGLGPTSDDLSAAAAAKAQNVALTLRQPWLDAMHAKYRQRQRKMPESNRKQALLPEGANIIDNPVGTACGIEFRFNQAQFYFTPGVPHEFKTMLSQIIWPDIAARLSLPPSKKQYKLNTFGLAESGIDRFINSITIPDHIHLGYRTASPEIEVKLVGQPDQELALLNQQIEQALGQYVFSKDAMSPAEKIQQLLLARQQTLALAESCTGGGIAAKLVAQAGSSAILLAGAVTYSNQAKIDMVGVAPEQIEQYGAVSEQVAVAMAHGVRAQAGSDYGLAVTGIAGPGGGSDEKPVGTVVFALNCAQGTYVQRLLIQHPQRNKIQAIAEMVSLDMLRRLLDGWPVFAEYDFIHTLSHELIPG</sequence>
<keyword evidence="4" id="KW-1185">Reference proteome</keyword>
<reference evidence="3 4" key="1">
    <citation type="submission" date="2018-09" db="EMBL/GenBank/DDBJ databases">
        <authorList>
            <person name="Wang F."/>
        </authorList>
    </citation>
    <scope>NUCLEOTIDE SEQUENCE [LARGE SCALE GENOMIC DNA]</scope>
    <source>
        <strain evidence="3 4">PLHSC7-2</strain>
    </source>
</reference>
<dbReference type="CDD" id="cd00885">
    <property type="entry name" value="cinA"/>
    <property type="match status" value="1"/>
</dbReference>
<dbReference type="HAMAP" id="MF_00226_B">
    <property type="entry name" value="CinA_B"/>
    <property type="match status" value="1"/>
</dbReference>
<evidence type="ECO:0000313" key="4">
    <source>
        <dbReference type="Proteomes" id="UP000283255"/>
    </source>
</evidence>
<dbReference type="SMART" id="SM00852">
    <property type="entry name" value="MoCF_biosynth"/>
    <property type="match status" value="1"/>
</dbReference>
<dbReference type="AlphaFoldDB" id="A0A418YDD7"/>
<reference evidence="3 4" key="2">
    <citation type="submission" date="2019-01" db="EMBL/GenBank/DDBJ databases">
        <title>Motilimonas pumilus sp. nov., isolated from the gut of sea cucumber (Apostichopus japonicus).</title>
        <authorList>
            <person name="Wang F.-Q."/>
            <person name="Ren L.-H."/>
            <person name="Lin Y.-W."/>
            <person name="Sun G.-H."/>
            <person name="Du Z.-J."/>
            <person name="Zhao J.-X."/>
            <person name="Liu X.-J."/>
            <person name="Liu L.-J."/>
        </authorList>
    </citation>
    <scope>NUCLEOTIDE SEQUENCE [LARGE SCALE GENOMIC DNA]</scope>
    <source>
        <strain evidence="3 4">PLHSC7-2</strain>
    </source>
</reference>
<comment type="caution">
    <text evidence="3">The sequence shown here is derived from an EMBL/GenBank/DDBJ whole genome shotgun (WGS) entry which is preliminary data.</text>
</comment>
<name>A0A418YDD7_9GAMM</name>
<gene>
    <name evidence="3" type="ORF">D1Z90_12815</name>
</gene>
<dbReference type="NCBIfam" id="TIGR00177">
    <property type="entry name" value="molyb_syn"/>
    <property type="match status" value="1"/>
</dbReference>
<dbReference type="InterPro" id="IPR001453">
    <property type="entry name" value="MoaB/Mog_dom"/>
</dbReference>
<dbReference type="Pfam" id="PF02464">
    <property type="entry name" value="CinA"/>
    <property type="match status" value="1"/>
</dbReference>
<dbReference type="EMBL" id="QZCH01000016">
    <property type="protein sequence ID" value="RJG42540.1"/>
    <property type="molecule type" value="Genomic_DNA"/>
</dbReference>
<organism evidence="3 4">
    <name type="scientific">Motilimonas pumila</name>
    <dbReference type="NCBI Taxonomy" id="2303987"/>
    <lineage>
        <taxon>Bacteria</taxon>
        <taxon>Pseudomonadati</taxon>
        <taxon>Pseudomonadota</taxon>
        <taxon>Gammaproteobacteria</taxon>
        <taxon>Alteromonadales</taxon>
        <taxon>Alteromonadales genera incertae sedis</taxon>
        <taxon>Motilimonas</taxon>
    </lineage>
</organism>
<dbReference type="InterPro" id="IPR008136">
    <property type="entry name" value="CinA_C"/>
</dbReference>
<dbReference type="Gene3D" id="3.40.980.10">
    <property type="entry name" value="MoaB/Mog-like domain"/>
    <property type="match status" value="1"/>
</dbReference>
<dbReference type="RefSeq" id="WP_119911166.1">
    <property type="nucleotide sequence ID" value="NZ_QZCH01000016.1"/>
</dbReference>
<dbReference type="Gene3D" id="3.30.70.2860">
    <property type="match status" value="1"/>
</dbReference>
<comment type="similarity">
    <text evidence="1">Belongs to the CinA family.</text>
</comment>
<dbReference type="InterPro" id="IPR036653">
    <property type="entry name" value="CinA-like_C"/>
</dbReference>
<protein>
    <recommendedName>
        <fullName evidence="1">CinA-like protein</fullName>
    </recommendedName>
</protein>
<dbReference type="Gene3D" id="3.90.950.20">
    <property type="entry name" value="CinA-like"/>
    <property type="match status" value="1"/>
</dbReference>
<dbReference type="OrthoDB" id="9801454at2"/>
<feature type="domain" description="MoaB/Mog" evidence="2">
    <location>
        <begin position="4"/>
        <end position="170"/>
    </location>
</feature>